<organism evidence="9 10">
    <name type="scientific">Penicillium antarcticum</name>
    <dbReference type="NCBI Taxonomy" id="416450"/>
    <lineage>
        <taxon>Eukaryota</taxon>
        <taxon>Fungi</taxon>
        <taxon>Dikarya</taxon>
        <taxon>Ascomycota</taxon>
        <taxon>Pezizomycotina</taxon>
        <taxon>Eurotiomycetes</taxon>
        <taxon>Eurotiomycetidae</taxon>
        <taxon>Eurotiales</taxon>
        <taxon>Aspergillaceae</taxon>
        <taxon>Penicillium</taxon>
    </lineage>
</organism>
<protein>
    <recommendedName>
        <fullName evidence="11">Cytochrome P450</fullName>
    </recommendedName>
</protein>
<name>A0A1V6Q4M7_9EURO</name>
<dbReference type="EMBL" id="MDYN01000015">
    <property type="protein sequence ID" value="OQD83726.1"/>
    <property type="molecule type" value="Genomic_DNA"/>
</dbReference>
<dbReference type="PRINTS" id="PR00385">
    <property type="entry name" value="P450"/>
</dbReference>
<dbReference type="InterPro" id="IPR002401">
    <property type="entry name" value="Cyt_P450_E_grp-I"/>
</dbReference>
<reference evidence="10" key="1">
    <citation type="journal article" date="2017" name="Nat. Microbiol.">
        <title>Global analysis of biosynthetic gene clusters reveals vast potential of secondary metabolite production in Penicillium species.</title>
        <authorList>
            <person name="Nielsen J.C."/>
            <person name="Grijseels S."/>
            <person name="Prigent S."/>
            <person name="Ji B."/>
            <person name="Dainat J."/>
            <person name="Nielsen K.F."/>
            <person name="Frisvad J.C."/>
            <person name="Workman M."/>
            <person name="Nielsen J."/>
        </authorList>
    </citation>
    <scope>NUCLEOTIDE SEQUENCE [LARGE SCALE GENOMIC DNA]</scope>
    <source>
        <strain evidence="10">IBT 31811</strain>
    </source>
</reference>
<comment type="similarity">
    <text evidence="2">Belongs to the cytochrome P450 family.</text>
</comment>
<dbReference type="GO" id="GO:0020037">
    <property type="term" value="F:heme binding"/>
    <property type="evidence" value="ECO:0007669"/>
    <property type="project" value="InterPro"/>
</dbReference>
<dbReference type="PANTHER" id="PTHR46300:SF2">
    <property type="entry name" value="CYTOCHROME P450 MONOOXYGENASE ALNH-RELATED"/>
    <property type="match status" value="1"/>
</dbReference>
<dbReference type="InterPro" id="IPR001128">
    <property type="entry name" value="Cyt_P450"/>
</dbReference>
<gene>
    <name evidence="9" type="ORF">PENANT_c015G08863</name>
</gene>
<evidence type="ECO:0000256" key="6">
    <source>
        <dbReference type="ARBA" id="ARBA00023033"/>
    </source>
</evidence>
<keyword evidence="10" id="KW-1185">Reference proteome</keyword>
<feature type="chain" id="PRO_5011963480" description="Cytochrome P450" evidence="8">
    <location>
        <begin position="26"/>
        <end position="530"/>
    </location>
</feature>
<evidence type="ECO:0000256" key="3">
    <source>
        <dbReference type="ARBA" id="ARBA00022723"/>
    </source>
</evidence>
<sequence length="530" mass="60225">MAPFELAVCGTMVLLIISVFKYALASQRPKDFPPGPPCLPIIGNLHQIPLRKGFLRWQEWGKEYGNIIGFKLGPKNAVVLNSYRHVKELFDKRGAKYSSRPESYVNGELLCPNEIHILFASYGPKWRALRKAVQMFLNAKAVDALHPLQVAESTQTMCDLLDEPSNYYDHIRRYSTAVILASVFGQRGASFQSPKVQALYRVEDRFTVILEPGATPPVDAFGFLKYIPEFLSPWKIEAREIRKEQSLLYHTLLNETKDRIQRKISPPCFMQKVIEDQEKNNFTPEQMAYLGGITMEAGSDTTSSTLLAFVLAMAQHPEILKQAQKEVDRVCGIDRSPNFDDIEKLEYVHCCMQEASTGIVKTLRWRPIAPGGIPHMLTEDDSYEGYFIPKGTIVFYNAWAIHMDEGEYDSPEKFEPARWLNNKFGCKSTADIDDDHRRTTYSFGAGRRVCSGQRLAQNSLMLNMAKMVWLFDIRPDSLESLDMDIGSGFTDGIIVAPKKVPIQFVPRSNQHARIIRDELQGSQDLFATYE</sequence>
<keyword evidence="4" id="KW-0560">Oxidoreductase</keyword>
<evidence type="ECO:0000313" key="10">
    <source>
        <dbReference type="Proteomes" id="UP000191672"/>
    </source>
</evidence>
<dbReference type="Pfam" id="PF00067">
    <property type="entry name" value="p450"/>
    <property type="match status" value="1"/>
</dbReference>
<dbReference type="AlphaFoldDB" id="A0A1V6Q4M7"/>
<dbReference type="Proteomes" id="UP000191672">
    <property type="component" value="Unassembled WGS sequence"/>
</dbReference>
<dbReference type="SUPFAM" id="SSF48264">
    <property type="entry name" value="Cytochrome P450"/>
    <property type="match status" value="1"/>
</dbReference>
<keyword evidence="6" id="KW-0503">Monooxygenase</keyword>
<evidence type="ECO:0000256" key="1">
    <source>
        <dbReference type="ARBA" id="ARBA00001971"/>
    </source>
</evidence>
<dbReference type="InterPro" id="IPR036396">
    <property type="entry name" value="Cyt_P450_sf"/>
</dbReference>
<feature type="binding site" description="axial binding residue" evidence="7">
    <location>
        <position position="450"/>
    </location>
    <ligand>
        <name>heme</name>
        <dbReference type="ChEBI" id="CHEBI:30413"/>
    </ligand>
    <ligandPart>
        <name>Fe</name>
        <dbReference type="ChEBI" id="CHEBI:18248"/>
    </ligandPart>
</feature>
<dbReference type="GO" id="GO:0004497">
    <property type="term" value="F:monooxygenase activity"/>
    <property type="evidence" value="ECO:0007669"/>
    <property type="project" value="UniProtKB-KW"/>
</dbReference>
<evidence type="ECO:0000256" key="5">
    <source>
        <dbReference type="ARBA" id="ARBA00023004"/>
    </source>
</evidence>
<dbReference type="STRING" id="416450.A0A1V6Q4M7"/>
<feature type="signal peptide" evidence="8">
    <location>
        <begin position="1"/>
        <end position="25"/>
    </location>
</feature>
<keyword evidence="8" id="KW-0732">Signal</keyword>
<keyword evidence="3 7" id="KW-0479">Metal-binding</keyword>
<dbReference type="PRINTS" id="PR00463">
    <property type="entry name" value="EP450I"/>
</dbReference>
<evidence type="ECO:0000313" key="9">
    <source>
        <dbReference type="EMBL" id="OQD83726.1"/>
    </source>
</evidence>
<evidence type="ECO:0000256" key="8">
    <source>
        <dbReference type="SAM" id="SignalP"/>
    </source>
</evidence>
<evidence type="ECO:0000256" key="7">
    <source>
        <dbReference type="PIRSR" id="PIRSR602401-1"/>
    </source>
</evidence>
<dbReference type="PANTHER" id="PTHR46300">
    <property type="entry name" value="P450, PUTATIVE (EUROFUNG)-RELATED-RELATED"/>
    <property type="match status" value="1"/>
</dbReference>
<keyword evidence="7" id="KW-0349">Heme</keyword>
<dbReference type="GO" id="GO:0016705">
    <property type="term" value="F:oxidoreductase activity, acting on paired donors, with incorporation or reduction of molecular oxygen"/>
    <property type="evidence" value="ECO:0007669"/>
    <property type="project" value="InterPro"/>
</dbReference>
<evidence type="ECO:0000256" key="4">
    <source>
        <dbReference type="ARBA" id="ARBA00023002"/>
    </source>
</evidence>
<comment type="caution">
    <text evidence="9">The sequence shown here is derived from an EMBL/GenBank/DDBJ whole genome shotgun (WGS) entry which is preliminary data.</text>
</comment>
<dbReference type="Gene3D" id="1.10.630.10">
    <property type="entry name" value="Cytochrome P450"/>
    <property type="match status" value="1"/>
</dbReference>
<proteinExistence type="inferred from homology"/>
<accession>A0A1V6Q4M7</accession>
<evidence type="ECO:0008006" key="11">
    <source>
        <dbReference type="Google" id="ProtNLM"/>
    </source>
</evidence>
<dbReference type="GO" id="GO:0005506">
    <property type="term" value="F:iron ion binding"/>
    <property type="evidence" value="ECO:0007669"/>
    <property type="project" value="InterPro"/>
</dbReference>
<comment type="cofactor">
    <cofactor evidence="1 7">
        <name>heme</name>
        <dbReference type="ChEBI" id="CHEBI:30413"/>
    </cofactor>
</comment>
<dbReference type="GO" id="GO:0043386">
    <property type="term" value="P:mycotoxin biosynthetic process"/>
    <property type="evidence" value="ECO:0007669"/>
    <property type="project" value="UniProtKB-ARBA"/>
</dbReference>
<dbReference type="InterPro" id="IPR050364">
    <property type="entry name" value="Cytochrome_P450_fung"/>
</dbReference>
<evidence type="ECO:0000256" key="2">
    <source>
        <dbReference type="ARBA" id="ARBA00010617"/>
    </source>
</evidence>
<keyword evidence="5 7" id="KW-0408">Iron</keyword>
<dbReference type="CDD" id="cd11065">
    <property type="entry name" value="CYP64-like"/>
    <property type="match status" value="1"/>
</dbReference>